<dbReference type="RefSeq" id="WP_219287415.1">
    <property type="nucleotide sequence ID" value="NZ_RPHB01000002.1"/>
</dbReference>
<sequence length="186" mass="21114">MTWKENWKKKWENQPGLMLITIVIWSIFIGLCIKAGALLFTFTYSLFNAEVAKNLYEGLNLYGLLDQHFWNYIGVMSFILVIAGQKAYMFYLMIRVFLTIDMVHPFSAEVSKLITEIAQIAIQIGIVIILASAYFSWLVKRGFDLPALGSYVGGAFEYLLMGALIYAIAQVFKRGVAIQSENELTI</sequence>
<comment type="caution">
    <text evidence="2">The sequence shown here is derived from an EMBL/GenBank/DDBJ whole genome shotgun (WGS) entry which is preliminary data.</text>
</comment>
<proteinExistence type="predicted"/>
<feature type="transmembrane region" description="Helical" evidence="1">
    <location>
        <begin position="16"/>
        <end position="49"/>
    </location>
</feature>
<keyword evidence="1" id="KW-1133">Transmembrane helix</keyword>
<evidence type="ECO:0000313" key="2">
    <source>
        <dbReference type="EMBL" id="MBW3467186.1"/>
    </source>
</evidence>
<protein>
    <submittedName>
        <fullName evidence="2">DUF2975 domain-containing protein</fullName>
    </submittedName>
</protein>
<reference evidence="2 3" key="1">
    <citation type="journal article" date="2020" name="Syst. Appl. Microbiol.">
        <title>Arthrospiribacter ruber gen. nov., sp. nov., a novel bacterium isolated from Arthrospira cultures.</title>
        <authorList>
            <person name="Waleron M."/>
            <person name="Misztak A."/>
            <person name="Waleron M.M."/>
            <person name="Furmaniak M."/>
            <person name="Mrozik A."/>
            <person name="Waleron K."/>
        </authorList>
    </citation>
    <scope>NUCLEOTIDE SEQUENCE [LARGE SCALE GENOMIC DNA]</scope>
    <source>
        <strain evidence="2 3">DPMB0001</strain>
    </source>
</reference>
<dbReference type="EMBL" id="RPHB01000002">
    <property type="protein sequence ID" value="MBW3467186.1"/>
    <property type="molecule type" value="Genomic_DNA"/>
</dbReference>
<keyword evidence="3" id="KW-1185">Reference proteome</keyword>
<keyword evidence="1" id="KW-0812">Transmembrane</keyword>
<name>A0A951M8C9_9BACT</name>
<evidence type="ECO:0000313" key="3">
    <source>
        <dbReference type="Proteomes" id="UP000727490"/>
    </source>
</evidence>
<evidence type="ECO:0000256" key="1">
    <source>
        <dbReference type="SAM" id="Phobius"/>
    </source>
</evidence>
<dbReference type="Pfam" id="PF11188">
    <property type="entry name" value="DUF2975"/>
    <property type="match status" value="1"/>
</dbReference>
<dbReference type="Proteomes" id="UP000727490">
    <property type="component" value="Unassembled WGS sequence"/>
</dbReference>
<accession>A0A951M8C9</accession>
<dbReference type="InterPro" id="IPR021354">
    <property type="entry name" value="DUF2975"/>
</dbReference>
<feature type="transmembrane region" description="Helical" evidence="1">
    <location>
        <begin position="69"/>
        <end position="92"/>
    </location>
</feature>
<keyword evidence="1" id="KW-0472">Membrane</keyword>
<organism evidence="2 3">
    <name type="scientific">Arthrospiribacter ruber</name>
    <dbReference type="NCBI Taxonomy" id="2487934"/>
    <lineage>
        <taxon>Bacteria</taxon>
        <taxon>Pseudomonadati</taxon>
        <taxon>Bacteroidota</taxon>
        <taxon>Cytophagia</taxon>
        <taxon>Cytophagales</taxon>
        <taxon>Cyclobacteriaceae</taxon>
        <taxon>Arthrospiribacter</taxon>
    </lineage>
</organism>
<feature type="transmembrane region" description="Helical" evidence="1">
    <location>
        <begin position="113"/>
        <end position="136"/>
    </location>
</feature>
<dbReference type="AlphaFoldDB" id="A0A951M8C9"/>
<gene>
    <name evidence="2" type="ORF">EGN73_05100</name>
</gene>
<feature type="transmembrane region" description="Helical" evidence="1">
    <location>
        <begin position="148"/>
        <end position="169"/>
    </location>
</feature>